<dbReference type="EMBL" id="BONY01000035">
    <property type="protein sequence ID" value="GIH07251.1"/>
    <property type="molecule type" value="Genomic_DNA"/>
</dbReference>
<accession>A0A8J3QDA3</accession>
<gene>
    <name evidence="1" type="ORF">Rhe02_53180</name>
</gene>
<comment type="caution">
    <text evidence="1">The sequence shown here is derived from an EMBL/GenBank/DDBJ whole genome shotgun (WGS) entry which is preliminary data.</text>
</comment>
<protein>
    <submittedName>
        <fullName evidence="1">Uncharacterized protein</fullName>
    </submittedName>
</protein>
<proteinExistence type="predicted"/>
<name>A0A8J3QDA3_9ACTN</name>
<organism evidence="1 2">
    <name type="scientific">Rhizocola hellebori</name>
    <dbReference type="NCBI Taxonomy" id="1392758"/>
    <lineage>
        <taxon>Bacteria</taxon>
        <taxon>Bacillati</taxon>
        <taxon>Actinomycetota</taxon>
        <taxon>Actinomycetes</taxon>
        <taxon>Micromonosporales</taxon>
        <taxon>Micromonosporaceae</taxon>
        <taxon>Rhizocola</taxon>
    </lineage>
</organism>
<dbReference type="RefSeq" id="WP_203911049.1">
    <property type="nucleotide sequence ID" value="NZ_BONY01000035.1"/>
</dbReference>
<reference evidence="1" key="1">
    <citation type="submission" date="2021-01" db="EMBL/GenBank/DDBJ databases">
        <title>Whole genome shotgun sequence of Rhizocola hellebori NBRC 109834.</title>
        <authorList>
            <person name="Komaki H."/>
            <person name="Tamura T."/>
        </authorList>
    </citation>
    <scope>NUCLEOTIDE SEQUENCE</scope>
    <source>
        <strain evidence="1">NBRC 109834</strain>
    </source>
</reference>
<dbReference type="AlphaFoldDB" id="A0A8J3QDA3"/>
<sequence>MRIGAVIVVIWIVIGLLAAGQRGYFSGTEKDCSTAGSTLVTVIAGPLNYVGVNPKVTCEPPPQPSK</sequence>
<dbReference type="Proteomes" id="UP000612899">
    <property type="component" value="Unassembled WGS sequence"/>
</dbReference>
<keyword evidence="2" id="KW-1185">Reference proteome</keyword>
<evidence type="ECO:0000313" key="2">
    <source>
        <dbReference type="Proteomes" id="UP000612899"/>
    </source>
</evidence>
<evidence type="ECO:0000313" key="1">
    <source>
        <dbReference type="EMBL" id="GIH07251.1"/>
    </source>
</evidence>